<protein>
    <recommendedName>
        <fullName evidence="14">Cytochrome P450</fullName>
    </recommendedName>
</protein>
<comment type="similarity">
    <text evidence="2">Belongs to the cytochrome P450 family.</text>
</comment>
<keyword evidence="13" id="KW-1185">Reference proteome</keyword>
<gene>
    <name evidence="12" type="ORF">SO802_008993</name>
</gene>
<keyword evidence="7" id="KW-0560">Oxidoreductase</keyword>
<keyword evidence="4" id="KW-0812">Transmembrane</keyword>
<keyword evidence="6" id="KW-1133">Transmembrane helix</keyword>
<reference evidence="12 13" key="1">
    <citation type="submission" date="2024-01" db="EMBL/GenBank/DDBJ databases">
        <title>A telomere-to-telomere, gap-free genome of sweet tea (Lithocarpus litseifolius).</title>
        <authorList>
            <person name="Zhou J."/>
        </authorList>
    </citation>
    <scope>NUCLEOTIDE SEQUENCE [LARGE SCALE GENOMIC DNA]</scope>
    <source>
        <strain evidence="12">Zhou-2022a</strain>
        <tissue evidence="12">Leaf</tissue>
    </source>
</reference>
<dbReference type="InterPro" id="IPR002401">
    <property type="entry name" value="Cyt_P450_E_grp-I"/>
</dbReference>
<dbReference type="PANTHER" id="PTHR24282:SF26">
    <property type="entry name" value="CYTOCHROME P450"/>
    <property type="match status" value="1"/>
</dbReference>
<accession>A0AAW2DFS0</accession>
<evidence type="ECO:0000256" key="2">
    <source>
        <dbReference type="ARBA" id="ARBA00010617"/>
    </source>
</evidence>
<dbReference type="Proteomes" id="UP001459277">
    <property type="component" value="Unassembled WGS sequence"/>
</dbReference>
<dbReference type="GO" id="GO:0016020">
    <property type="term" value="C:membrane"/>
    <property type="evidence" value="ECO:0007669"/>
    <property type="project" value="UniProtKB-SubCell"/>
</dbReference>
<evidence type="ECO:0000256" key="6">
    <source>
        <dbReference type="ARBA" id="ARBA00022989"/>
    </source>
</evidence>
<dbReference type="InterPro" id="IPR001128">
    <property type="entry name" value="Cyt_P450"/>
</dbReference>
<dbReference type="GO" id="GO:0020037">
    <property type="term" value="F:heme binding"/>
    <property type="evidence" value="ECO:0007669"/>
    <property type="project" value="InterPro"/>
</dbReference>
<sequence length="185" mass="20027">MLISSVLHGVSPVVVIHEILYSSLLTNILGLALKNSSLKLIVGYGNSRDTAPLPALPVVTRAALQDIKFKDILIPKGMNIWVPVATLQQHPDIWGPDAHEFNPDRFAQGVIGACKIPQAFIPFGLAARICVGQHLAMTQLKLILSLTLSKFCLSLSPTYQHSPAYGVLLGPQHGIPLHVKSVNDF</sequence>
<keyword evidence="8 11" id="KW-0408">Iron</keyword>
<evidence type="ECO:0000256" key="9">
    <source>
        <dbReference type="ARBA" id="ARBA00023033"/>
    </source>
</evidence>
<keyword evidence="10" id="KW-0472">Membrane</keyword>
<keyword evidence="5 11" id="KW-0479">Metal-binding</keyword>
<dbReference type="EMBL" id="JAZDWU010000003">
    <property type="protein sequence ID" value="KAL0007491.1"/>
    <property type="molecule type" value="Genomic_DNA"/>
</dbReference>
<dbReference type="InterPro" id="IPR050665">
    <property type="entry name" value="Cytochrome_P450_Monooxygen"/>
</dbReference>
<dbReference type="SUPFAM" id="SSF48264">
    <property type="entry name" value="Cytochrome P450"/>
    <property type="match status" value="1"/>
</dbReference>
<comment type="subcellular location">
    <subcellularLocation>
        <location evidence="1">Membrane</location>
        <topology evidence="1">Single-pass membrane protein</topology>
    </subcellularLocation>
</comment>
<evidence type="ECO:0000256" key="4">
    <source>
        <dbReference type="ARBA" id="ARBA00022692"/>
    </source>
</evidence>
<comment type="caution">
    <text evidence="12">The sequence shown here is derived from an EMBL/GenBank/DDBJ whole genome shotgun (WGS) entry which is preliminary data.</text>
</comment>
<name>A0AAW2DFS0_9ROSI</name>
<proteinExistence type="inferred from homology"/>
<dbReference type="InterPro" id="IPR036396">
    <property type="entry name" value="Cyt_P450_sf"/>
</dbReference>
<evidence type="ECO:0000256" key="10">
    <source>
        <dbReference type="ARBA" id="ARBA00023136"/>
    </source>
</evidence>
<keyword evidence="9" id="KW-0503">Monooxygenase</keyword>
<evidence type="ECO:0000313" key="12">
    <source>
        <dbReference type="EMBL" id="KAL0007491.1"/>
    </source>
</evidence>
<dbReference type="GO" id="GO:0005506">
    <property type="term" value="F:iron ion binding"/>
    <property type="evidence" value="ECO:0007669"/>
    <property type="project" value="InterPro"/>
</dbReference>
<evidence type="ECO:0000313" key="13">
    <source>
        <dbReference type="Proteomes" id="UP001459277"/>
    </source>
</evidence>
<evidence type="ECO:0000256" key="5">
    <source>
        <dbReference type="ARBA" id="ARBA00022723"/>
    </source>
</evidence>
<dbReference type="PRINTS" id="PR00463">
    <property type="entry name" value="EP450I"/>
</dbReference>
<keyword evidence="3 11" id="KW-0349">Heme</keyword>
<evidence type="ECO:0000256" key="3">
    <source>
        <dbReference type="ARBA" id="ARBA00022617"/>
    </source>
</evidence>
<dbReference type="GO" id="GO:0016705">
    <property type="term" value="F:oxidoreductase activity, acting on paired donors, with incorporation or reduction of molecular oxygen"/>
    <property type="evidence" value="ECO:0007669"/>
    <property type="project" value="InterPro"/>
</dbReference>
<organism evidence="12 13">
    <name type="scientific">Lithocarpus litseifolius</name>
    <dbReference type="NCBI Taxonomy" id="425828"/>
    <lineage>
        <taxon>Eukaryota</taxon>
        <taxon>Viridiplantae</taxon>
        <taxon>Streptophyta</taxon>
        <taxon>Embryophyta</taxon>
        <taxon>Tracheophyta</taxon>
        <taxon>Spermatophyta</taxon>
        <taxon>Magnoliopsida</taxon>
        <taxon>eudicotyledons</taxon>
        <taxon>Gunneridae</taxon>
        <taxon>Pentapetalae</taxon>
        <taxon>rosids</taxon>
        <taxon>fabids</taxon>
        <taxon>Fagales</taxon>
        <taxon>Fagaceae</taxon>
        <taxon>Lithocarpus</taxon>
    </lineage>
</organism>
<dbReference type="Gene3D" id="1.10.630.10">
    <property type="entry name" value="Cytochrome P450"/>
    <property type="match status" value="1"/>
</dbReference>
<evidence type="ECO:0000256" key="7">
    <source>
        <dbReference type="ARBA" id="ARBA00023002"/>
    </source>
</evidence>
<evidence type="ECO:0000256" key="11">
    <source>
        <dbReference type="PIRSR" id="PIRSR602401-1"/>
    </source>
</evidence>
<evidence type="ECO:0008006" key="14">
    <source>
        <dbReference type="Google" id="ProtNLM"/>
    </source>
</evidence>
<evidence type="ECO:0000256" key="1">
    <source>
        <dbReference type="ARBA" id="ARBA00004167"/>
    </source>
</evidence>
<dbReference type="Pfam" id="PF00067">
    <property type="entry name" value="p450"/>
    <property type="match status" value="1"/>
</dbReference>
<dbReference type="AlphaFoldDB" id="A0AAW2DFS0"/>
<comment type="cofactor">
    <cofactor evidence="11">
        <name>heme</name>
        <dbReference type="ChEBI" id="CHEBI:30413"/>
    </cofactor>
</comment>
<feature type="binding site" description="axial binding residue" evidence="11">
    <location>
        <position position="130"/>
    </location>
    <ligand>
        <name>heme</name>
        <dbReference type="ChEBI" id="CHEBI:30413"/>
    </ligand>
    <ligandPart>
        <name>Fe</name>
        <dbReference type="ChEBI" id="CHEBI:18248"/>
    </ligandPart>
</feature>
<dbReference type="GO" id="GO:0004497">
    <property type="term" value="F:monooxygenase activity"/>
    <property type="evidence" value="ECO:0007669"/>
    <property type="project" value="UniProtKB-KW"/>
</dbReference>
<dbReference type="PANTHER" id="PTHR24282">
    <property type="entry name" value="CYTOCHROME P450 FAMILY MEMBER"/>
    <property type="match status" value="1"/>
</dbReference>
<evidence type="ECO:0000256" key="8">
    <source>
        <dbReference type="ARBA" id="ARBA00023004"/>
    </source>
</evidence>